<sequence length="328" mass="36525">MPPRISTDWTVNQAEGRQQIQVLDHIRQQRQPPNPNQGNRRPRTAQDANNRALQNSVHGQGGGADSSVRPRAENPNYNSRVPQNPDSQRVGGNVGSGFNINQNYSHGGAVFRRSRHSIISGCSDTYRNNVSAGWKVKVLILAFELTDLGLEPELKQVHESFKGIGYNVETYLIPVRSVDDDSSALHHLWDKIADFASPQPGIGKISYVIYFSGHGYWDSVVNPKYFLVSHNQYTAEKELGLWSDLFEDLRNECPNAIERSRQEARGTVIGEAIAAAQRTTTVWAPRETIAIVARVAAEAAAEATVENAIEATSRTINDVRARYEPRFH</sequence>
<evidence type="ECO:0000313" key="2">
    <source>
        <dbReference type="EMBL" id="KAK6349002.1"/>
    </source>
</evidence>
<feature type="compositionally biased region" description="Polar residues" evidence="1">
    <location>
        <begin position="75"/>
        <end position="87"/>
    </location>
</feature>
<gene>
    <name evidence="2" type="ORF">TWF730_009762</name>
</gene>
<feature type="region of interest" description="Disordered" evidence="1">
    <location>
        <begin position="26"/>
        <end position="45"/>
    </location>
</feature>
<dbReference type="Proteomes" id="UP001373714">
    <property type="component" value="Unassembled WGS sequence"/>
</dbReference>
<evidence type="ECO:0000256" key="1">
    <source>
        <dbReference type="SAM" id="MobiDB-lite"/>
    </source>
</evidence>
<comment type="caution">
    <text evidence="2">The sequence shown here is derived from an EMBL/GenBank/DDBJ whole genome shotgun (WGS) entry which is preliminary data.</text>
</comment>
<name>A0AAV9UST5_9PEZI</name>
<evidence type="ECO:0008006" key="4">
    <source>
        <dbReference type="Google" id="ProtNLM"/>
    </source>
</evidence>
<evidence type="ECO:0000313" key="3">
    <source>
        <dbReference type="Proteomes" id="UP001373714"/>
    </source>
</evidence>
<organism evidence="2 3">
    <name type="scientific">Orbilia blumenaviensis</name>
    <dbReference type="NCBI Taxonomy" id="1796055"/>
    <lineage>
        <taxon>Eukaryota</taxon>
        <taxon>Fungi</taxon>
        <taxon>Dikarya</taxon>
        <taxon>Ascomycota</taxon>
        <taxon>Pezizomycotina</taxon>
        <taxon>Orbiliomycetes</taxon>
        <taxon>Orbiliales</taxon>
        <taxon>Orbiliaceae</taxon>
        <taxon>Orbilia</taxon>
    </lineage>
</organism>
<dbReference type="EMBL" id="JAVHNS010000007">
    <property type="protein sequence ID" value="KAK6349002.1"/>
    <property type="molecule type" value="Genomic_DNA"/>
</dbReference>
<keyword evidence="3" id="KW-1185">Reference proteome</keyword>
<protein>
    <recommendedName>
        <fullName evidence="4">Caspase domain-containing protein</fullName>
    </recommendedName>
</protein>
<dbReference type="AlphaFoldDB" id="A0AAV9UST5"/>
<proteinExistence type="predicted"/>
<accession>A0AAV9UST5</accession>
<feature type="region of interest" description="Disordered" evidence="1">
    <location>
        <begin position="52"/>
        <end position="98"/>
    </location>
</feature>
<reference evidence="2 3" key="1">
    <citation type="submission" date="2019-10" db="EMBL/GenBank/DDBJ databases">
        <authorList>
            <person name="Palmer J.M."/>
        </authorList>
    </citation>
    <scope>NUCLEOTIDE SEQUENCE [LARGE SCALE GENOMIC DNA]</scope>
    <source>
        <strain evidence="2 3">TWF730</strain>
    </source>
</reference>